<organism evidence="2 3">
    <name type="scientific">Coffea arabica</name>
    <name type="common">Arabian coffee</name>
    <dbReference type="NCBI Taxonomy" id="13443"/>
    <lineage>
        <taxon>Eukaryota</taxon>
        <taxon>Viridiplantae</taxon>
        <taxon>Streptophyta</taxon>
        <taxon>Embryophyta</taxon>
        <taxon>Tracheophyta</taxon>
        <taxon>Spermatophyta</taxon>
        <taxon>Magnoliopsida</taxon>
        <taxon>eudicotyledons</taxon>
        <taxon>Gunneridae</taxon>
        <taxon>Pentapetalae</taxon>
        <taxon>asterids</taxon>
        <taxon>lamiids</taxon>
        <taxon>Gentianales</taxon>
        <taxon>Rubiaceae</taxon>
        <taxon>Ixoroideae</taxon>
        <taxon>Gardenieae complex</taxon>
        <taxon>Bertiereae - Coffeeae clade</taxon>
        <taxon>Coffeeae</taxon>
        <taxon>Coffea</taxon>
    </lineage>
</organism>
<dbReference type="InterPro" id="IPR016181">
    <property type="entry name" value="Acyl_CoA_acyltransferase"/>
</dbReference>
<accession>A0ABM4VZ49</accession>
<feature type="domain" description="Increased DNA methylation 1 C-terminal" evidence="1">
    <location>
        <begin position="1"/>
        <end position="123"/>
    </location>
</feature>
<dbReference type="InterPro" id="IPR056511">
    <property type="entry name" value="IDM1_C"/>
</dbReference>
<dbReference type="Proteomes" id="UP001652660">
    <property type="component" value="Chromosome 10c"/>
</dbReference>
<proteinExistence type="predicted"/>
<dbReference type="GeneID" id="140015881"/>
<reference evidence="3" key="1">
    <citation type="submission" date="2025-08" db="UniProtKB">
        <authorList>
            <consortium name="RefSeq"/>
        </authorList>
    </citation>
    <scope>IDENTIFICATION</scope>
    <source>
        <tissue evidence="3">Leaves</tissue>
    </source>
</reference>
<protein>
    <submittedName>
        <fullName evidence="3">Increased DNA methylation 1-like</fullName>
    </submittedName>
</protein>
<dbReference type="RefSeq" id="XP_071924810.1">
    <property type="nucleotide sequence ID" value="XM_072068709.1"/>
</dbReference>
<dbReference type="PANTHER" id="PTHR47025">
    <property type="entry name" value="AUTOIMMUNE REGULATOR"/>
    <property type="match status" value="1"/>
</dbReference>
<gene>
    <name evidence="3" type="primary">LOC140015881</name>
</gene>
<keyword evidence="2" id="KW-1185">Reference proteome</keyword>
<evidence type="ECO:0000313" key="3">
    <source>
        <dbReference type="RefSeq" id="XP_071924810.1"/>
    </source>
</evidence>
<dbReference type="Pfam" id="PF23209">
    <property type="entry name" value="IDM1_C"/>
    <property type="match status" value="1"/>
</dbReference>
<dbReference type="Gene3D" id="3.40.630.30">
    <property type="match status" value="1"/>
</dbReference>
<dbReference type="PANTHER" id="PTHR47025:SF27">
    <property type="entry name" value="PHD-TYPE DOMAIN-CONTAINING PROTEIN"/>
    <property type="match status" value="1"/>
</dbReference>
<evidence type="ECO:0000259" key="1">
    <source>
        <dbReference type="Pfam" id="PF23209"/>
    </source>
</evidence>
<name>A0ABM4VZ49_COFAR</name>
<evidence type="ECO:0000313" key="2">
    <source>
        <dbReference type="Proteomes" id="UP001652660"/>
    </source>
</evidence>
<sequence>MVYGRNIRGHDFRGMFCAVLTVNSKVVSAAIFRILGQDIAELPQVASKSCHQGKGYFQLLFSCIEKLMAFLKIRSLVLPAADEAESIWTEKFGFKKISHDQLVNYKNTCWEMMSFKGTSMLEKMVPKCRIKHQDGQADTVSDVPIQ</sequence>
<dbReference type="SUPFAM" id="SSF55729">
    <property type="entry name" value="Acyl-CoA N-acyltransferases (Nat)"/>
    <property type="match status" value="1"/>
</dbReference>